<dbReference type="PROSITE" id="PS51502">
    <property type="entry name" value="S_R_A_B_BARREL"/>
    <property type="match status" value="1"/>
</dbReference>
<proteinExistence type="predicted"/>
<protein>
    <submittedName>
        <fullName evidence="3">Stress responsive A/B Barrel Domain</fullName>
    </submittedName>
</protein>
<dbReference type="AlphaFoldDB" id="A0A1G8U173"/>
<feature type="domain" description="Stress-response A/B barrel" evidence="2">
    <location>
        <begin position="2"/>
        <end position="95"/>
    </location>
</feature>
<dbReference type="STRING" id="633440.SAMN05421869_110353"/>
<dbReference type="EMBL" id="FNDJ01000010">
    <property type="protein sequence ID" value="SDJ47576.1"/>
    <property type="molecule type" value="Genomic_DNA"/>
</dbReference>
<evidence type="ECO:0000259" key="2">
    <source>
        <dbReference type="PROSITE" id="PS51502"/>
    </source>
</evidence>
<name>A0A1G8U173_9ACTN</name>
<dbReference type="Pfam" id="PF07876">
    <property type="entry name" value="Dabb"/>
    <property type="match status" value="1"/>
</dbReference>
<evidence type="ECO:0000313" key="4">
    <source>
        <dbReference type="Proteomes" id="UP000199202"/>
    </source>
</evidence>
<dbReference type="Gene3D" id="3.30.70.100">
    <property type="match status" value="1"/>
</dbReference>
<dbReference type="SMART" id="SM00886">
    <property type="entry name" value="Dabb"/>
    <property type="match status" value="1"/>
</dbReference>
<reference evidence="3 4" key="1">
    <citation type="submission" date="2016-10" db="EMBL/GenBank/DDBJ databases">
        <authorList>
            <person name="de Groot N.N."/>
        </authorList>
    </citation>
    <scope>NUCLEOTIDE SEQUENCE [LARGE SCALE GENOMIC DNA]</scope>
    <source>
        <strain evidence="3 4">CGMCC 4.6533</strain>
    </source>
</reference>
<dbReference type="Proteomes" id="UP000199202">
    <property type="component" value="Unassembled WGS sequence"/>
</dbReference>
<accession>A0A1G8U173</accession>
<dbReference type="PANTHER" id="PTHR33178">
    <property type="match status" value="1"/>
</dbReference>
<dbReference type="RefSeq" id="WP_090934922.1">
    <property type="nucleotide sequence ID" value="NZ_FNDJ01000010.1"/>
</dbReference>
<dbReference type="SUPFAM" id="SSF54909">
    <property type="entry name" value="Dimeric alpha+beta barrel"/>
    <property type="match status" value="1"/>
</dbReference>
<evidence type="ECO:0000256" key="1">
    <source>
        <dbReference type="ARBA" id="ARBA00011738"/>
    </source>
</evidence>
<dbReference type="OrthoDB" id="6637496at2"/>
<sequence length="97" mass="10596">MIRHIVMFTWTEDATAEQKEAVAAELGKLPGVIPQIRALTLGGDAGINQGNHDFALVADFDDVEGYLAYRDHPRHQAVIAEHIRPILAARAAAQLKV</sequence>
<dbReference type="InterPro" id="IPR044662">
    <property type="entry name" value="HS1/DABB1-like"/>
</dbReference>
<evidence type="ECO:0000313" key="3">
    <source>
        <dbReference type="EMBL" id="SDJ47576.1"/>
    </source>
</evidence>
<dbReference type="InterPro" id="IPR013097">
    <property type="entry name" value="Dabb"/>
</dbReference>
<gene>
    <name evidence="3" type="ORF">SAMN05421869_110353</name>
</gene>
<comment type="subunit">
    <text evidence="1">Homodimer.</text>
</comment>
<dbReference type="PANTHER" id="PTHR33178:SF10">
    <property type="entry name" value="STRESS-RESPONSE A_B BARREL DOMAIN-CONTAINING PROTEIN"/>
    <property type="match status" value="1"/>
</dbReference>
<keyword evidence="4" id="KW-1185">Reference proteome</keyword>
<organism evidence="3 4">
    <name type="scientific">Nonomuraea jiangxiensis</name>
    <dbReference type="NCBI Taxonomy" id="633440"/>
    <lineage>
        <taxon>Bacteria</taxon>
        <taxon>Bacillati</taxon>
        <taxon>Actinomycetota</taxon>
        <taxon>Actinomycetes</taxon>
        <taxon>Streptosporangiales</taxon>
        <taxon>Streptosporangiaceae</taxon>
        <taxon>Nonomuraea</taxon>
    </lineage>
</organism>
<dbReference type="InterPro" id="IPR011008">
    <property type="entry name" value="Dimeric_a/b-barrel"/>
</dbReference>